<accession>A0A834XE13</accession>
<organism evidence="2 3">
    <name type="scientific">Senna tora</name>
    <dbReference type="NCBI Taxonomy" id="362788"/>
    <lineage>
        <taxon>Eukaryota</taxon>
        <taxon>Viridiplantae</taxon>
        <taxon>Streptophyta</taxon>
        <taxon>Embryophyta</taxon>
        <taxon>Tracheophyta</taxon>
        <taxon>Spermatophyta</taxon>
        <taxon>Magnoliopsida</taxon>
        <taxon>eudicotyledons</taxon>
        <taxon>Gunneridae</taxon>
        <taxon>Pentapetalae</taxon>
        <taxon>rosids</taxon>
        <taxon>fabids</taxon>
        <taxon>Fabales</taxon>
        <taxon>Fabaceae</taxon>
        <taxon>Caesalpinioideae</taxon>
        <taxon>Cassia clade</taxon>
        <taxon>Senna</taxon>
    </lineage>
</organism>
<gene>
    <name evidence="2" type="ORF">G2W53_005166</name>
</gene>
<dbReference type="EMBL" id="JAAIUW010000002">
    <property type="protein sequence ID" value="KAF7842868.1"/>
    <property type="molecule type" value="Genomic_DNA"/>
</dbReference>
<proteinExistence type="predicted"/>
<keyword evidence="3" id="KW-1185">Reference proteome</keyword>
<dbReference type="AlphaFoldDB" id="A0A834XE13"/>
<sequence length="183" mass="20881">MSFPSGSGKDDYVIKENNDYCCWYCNEDLKTCKGHAKHLRTRHKKAMLREYEGNHNSTSSDSESQEDESDIGNLTEHEANIDNVTDNEADIGNETDDEVGIRDVLMAFSRGRIISALQGMQDQYKDDKREWITRHKVTNGSHVCDESKMLEIEKHKEVPNFVSAKGKEIATTTNEKDEEDSDE</sequence>
<dbReference type="Proteomes" id="UP000634136">
    <property type="component" value="Unassembled WGS sequence"/>
</dbReference>
<name>A0A834XE13_9FABA</name>
<feature type="region of interest" description="Disordered" evidence="1">
    <location>
        <begin position="52"/>
        <end position="71"/>
    </location>
</feature>
<reference evidence="2" key="1">
    <citation type="submission" date="2020-09" db="EMBL/GenBank/DDBJ databases">
        <title>Genome-Enabled Discovery of Anthraquinone Biosynthesis in Senna tora.</title>
        <authorList>
            <person name="Kang S.-H."/>
            <person name="Pandey R.P."/>
            <person name="Lee C.-M."/>
            <person name="Sim J.-S."/>
            <person name="Jeong J.-T."/>
            <person name="Choi B.-S."/>
            <person name="Jung M."/>
            <person name="Ginzburg D."/>
            <person name="Zhao K."/>
            <person name="Won S.Y."/>
            <person name="Oh T.-J."/>
            <person name="Yu Y."/>
            <person name="Kim N.-H."/>
            <person name="Lee O.R."/>
            <person name="Lee T.-H."/>
            <person name="Bashyal P."/>
            <person name="Kim T.-S."/>
            <person name="Lee W.-H."/>
            <person name="Kawkins C."/>
            <person name="Kim C.-K."/>
            <person name="Kim J.S."/>
            <person name="Ahn B.O."/>
            <person name="Rhee S.Y."/>
            <person name="Sohng J.K."/>
        </authorList>
    </citation>
    <scope>NUCLEOTIDE SEQUENCE</scope>
    <source>
        <tissue evidence="2">Leaf</tissue>
    </source>
</reference>
<evidence type="ECO:0000313" key="2">
    <source>
        <dbReference type="EMBL" id="KAF7842868.1"/>
    </source>
</evidence>
<comment type="caution">
    <text evidence="2">The sequence shown here is derived from an EMBL/GenBank/DDBJ whole genome shotgun (WGS) entry which is preliminary data.</text>
</comment>
<protein>
    <submittedName>
        <fullName evidence="2">Uncharacterized protein</fullName>
    </submittedName>
</protein>
<evidence type="ECO:0000256" key="1">
    <source>
        <dbReference type="SAM" id="MobiDB-lite"/>
    </source>
</evidence>
<evidence type="ECO:0000313" key="3">
    <source>
        <dbReference type="Proteomes" id="UP000634136"/>
    </source>
</evidence>